<feature type="transmembrane region" description="Helical" evidence="7">
    <location>
        <begin position="184"/>
        <end position="204"/>
    </location>
</feature>
<dbReference type="PROSITE" id="PS50850">
    <property type="entry name" value="MFS"/>
    <property type="match status" value="1"/>
</dbReference>
<dbReference type="PANTHER" id="PTHR23513:SF11">
    <property type="entry name" value="STAPHYLOFERRIN A TRANSPORTER"/>
    <property type="match status" value="1"/>
</dbReference>
<feature type="transmembrane region" description="Helical" evidence="7">
    <location>
        <begin position="272"/>
        <end position="291"/>
    </location>
</feature>
<dbReference type="PANTHER" id="PTHR23513">
    <property type="entry name" value="INTEGRAL MEMBRANE EFFLUX PROTEIN-RELATED"/>
    <property type="match status" value="1"/>
</dbReference>
<sequence length="551" mass="58386">MPSEANVAVSPAPVAQEVGALAPLRHATFRTLWLAVLASHIGTWVHDVAAAWFMSERTGSPLMVAAVQSATTLPVVVFALVAGTLADIVDRRRYLITIQVWMLVMATLLAWVSMAGELTEWTLLGLTFALGMGAAMAMPAQAATTAELVPRPLLAPAVALSSIGMNIARSVGPALGGLIVARFGAGWAFSVDAVSYLGVLLALVSWRRAKAESTLPSEPFGTALRGGLRYAARSGDLRSVLLKSACFYGFASALPAQLAIVVRKELGAGAGTYGLLLTCIGAGAVAGAVVLPRLRARWGVDRLVLGATLLYALTMVTVAFVRSMPVLGVAMVANGLAWISVLSSLQTATHLSVPTWVRARALSLYIVVFSAGMAGGGLVWGSVAQRFGVPVSLTVAAGAAVLAGFFSLRFRLGQAMARNTAPSAHWPTPEVSEDVEKDQGPVLVTVEYRIAPTGRAAFLPLVHQLGDTRRRDGAVQWGVMEDTAEPGRFLEYFVLGSWMEHLRQHERVTHEEKALQEQLRALHQGPLPPVVHHYVGAAPTLPRLTPLENDA</sequence>
<dbReference type="SUPFAM" id="SSF103473">
    <property type="entry name" value="MFS general substrate transporter"/>
    <property type="match status" value="1"/>
</dbReference>
<dbReference type="InterPro" id="IPR020846">
    <property type="entry name" value="MFS_dom"/>
</dbReference>
<keyword evidence="2" id="KW-0813">Transport</keyword>
<dbReference type="GO" id="GO:0005886">
    <property type="term" value="C:plasma membrane"/>
    <property type="evidence" value="ECO:0007669"/>
    <property type="project" value="UniProtKB-SubCell"/>
</dbReference>
<keyword evidence="4 7" id="KW-0812">Transmembrane</keyword>
<protein>
    <submittedName>
        <fullName evidence="9">MFS transporter</fullName>
    </submittedName>
    <submittedName>
        <fullName evidence="10">Predicted arabinose efflux permease, MFS family</fullName>
    </submittedName>
</protein>
<evidence type="ECO:0000256" key="5">
    <source>
        <dbReference type="ARBA" id="ARBA00022989"/>
    </source>
</evidence>
<evidence type="ECO:0000256" key="1">
    <source>
        <dbReference type="ARBA" id="ARBA00004651"/>
    </source>
</evidence>
<evidence type="ECO:0000313" key="11">
    <source>
        <dbReference type="Proteomes" id="UP000183760"/>
    </source>
</evidence>
<feature type="transmembrane region" description="Helical" evidence="7">
    <location>
        <begin position="361"/>
        <end position="381"/>
    </location>
</feature>
<keyword evidence="5 7" id="KW-1133">Transmembrane helix</keyword>
<evidence type="ECO:0000256" key="4">
    <source>
        <dbReference type="ARBA" id="ARBA00022692"/>
    </source>
</evidence>
<feature type="transmembrane region" description="Helical" evidence="7">
    <location>
        <begin position="32"/>
        <end position="54"/>
    </location>
</feature>
<evidence type="ECO:0000256" key="3">
    <source>
        <dbReference type="ARBA" id="ARBA00022475"/>
    </source>
</evidence>
<reference evidence="10 11" key="1">
    <citation type="submission" date="2016-10" db="EMBL/GenBank/DDBJ databases">
        <authorList>
            <person name="Varghese N."/>
            <person name="Submissions S."/>
        </authorList>
    </citation>
    <scope>NUCLEOTIDE SEQUENCE [LARGE SCALE GENOMIC DNA]</scope>
    <source>
        <strain evidence="10 11">DSM 16525</strain>
    </source>
</reference>
<feature type="transmembrane region" description="Helical" evidence="7">
    <location>
        <begin position="60"/>
        <end position="82"/>
    </location>
</feature>
<dbReference type="InterPro" id="IPR010290">
    <property type="entry name" value="TM_effector"/>
</dbReference>
<name>A0A511T5W6_MYXFU</name>
<feature type="transmembrane region" description="Helical" evidence="7">
    <location>
        <begin position="387"/>
        <end position="408"/>
    </location>
</feature>
<evidence type="ECO:0000259" key="8">
    <source>
        <dbReference type="PROSITE" id="PS50850"/>
    </source>
</evidence>
<evidence type="ECO:0000313" key="9">
    <source>
        <dbReference type="EMBL" id="GEN08922.1"/>
    </source>
</evidence>
<dbReference type="Gene3D" id="1.20.1250.20">
    <property type="entry name" value="MFS general substrate transporter like domains"/>
    <property type="match status" value="1"/>
</dbReference>
<evidence type="ECO:0000313" key="10">
    <source>
        <dbReference type="EMBL" id="SEU28625.1"/>
    </source>
</evidence>
<evidence type="ECO:0000256" key="6">
    <source>
        <dbReference type="ARBA" id="ARBA00023136"/>
    </source>
</evidence>
<dbReference type="RefSeq" id="WP_074957166.1">
    <property type="nucleotide sequence ID" value="NZ_BJXR01000030.1"/>
</dbReference>
<feature type="transmembrane region" description="Helical" evidence="7">
    <location>
        <begin position="303"/>
        <end position="321"/>
    </location>
</feature>
<keyword evidence="3" id="KW-1003">Cell membrane</keyword>
<dbReference type="EMBL" id="FOIB01000008">
    <property type="protein sequence ID" value="SEU28625.1"/>
    <property type="molecule type" value="Genomic_DNA"/>
</dbReference>
<feature type="transmembrane region" description="Helical" evidence="7">
    <location>
        <begin position="94"/>
        <end position="115"/>
    </location>
</feature>
<dbReference type="AlphaFoldDB" id="A0A511T5W6"/>
<evidence type="ECO:0000256" key="7">
    <source>
        <dbReference type="SAM" id="Phobius"/>
    </source>
</evidence>
<organism evidence="9 12">
    <name type="scientific">Myxococcus fulvus</name>
    <dbReference type="NCBI Taxonomy" id="33"/>
    <lineage>
        <taxon>Bacteria</taxon>
        <taxon>Pseudomonadati</taxon>
        <taxon>Myxococcota</taxon>
        <taxon>Myxococcia</taxon>
        <taxon>Myxococcales</taxon>
        <taxon>Cystobacterineae</taxon>
        <taxon>Myxococcaceae</taxon>
        <taxon>Myxococcus</taxon>
    </lineage>
</organism>
<dbReference type="InterPro" id="IPR036259">
    <property type="entry name" value="MFS_trans_sf"/>
</dbReference>
<accession>A0A511T5W6</accession>
<dbReference type="STRING" id="1334629.MFUL124B02_15065"/>
<feature type="transmembrane region" description="Helical" evidence="7">
    <location>
        <begin position="327"/>
        <end position="349"/>
    </location>
</feature>
<evidence type="ECO:0000256" key="2">
    <source>
        <dbReference type="ARBA" id="ARBA00022448"/>
    </source>
</evidence>
<dbReference type="GO" id="GO:0022857">
    <property type="term" value="F:transmembrane transporter activity"/>
    <property type="evidence" value="ECO:0007669"/>
    <property type="project" value="InterPro"/>
</dbReference>
<dbReference type="Proteomes" id="UP000183760">
    <property type="component" value="Unassembled WGS sequence"/>
</dbReference>
<comment type="subcellular location">
    <subcellularLocation>
        <location evidence="1">Cell membrane</location>
        <topology evidence="1">Multi-pass membrane protein</topology>
    </subcellularLocation>
</comment>
<dbReference type="EMBL" id="BJXR01000030">
    <property type="protein sequence ID" value="GEN08922.1"/>
    <property type="molecule type" value="Genomic_DNA"/>
</dbReference>
<keyword evidence="6 7" id="KW-0472">Membrane</keyword>
<feature type="transmembrane region" description="Helical" evidence="7">
    <location>
        <begin position="240"/>
        <end position="260"/>
    </location>
</feature>
<dbReference type="OrthoDB" id="9809918at2"/>
<evidence type="ECO:0000313" key="12">
    <source>
        <dbReference type="Proteomes" id="UP000321514"/>
    </source>
</evidence>
<keyword evidence="11" id="KW-1185">Reference proteome</keyword>
<dbReference type="Pfam" id="PF05977">
    <property type="entry name" value="MFS_3"/>
    <property type="match status" value="1"/>
</dbReference>
<reference evidence="9 12" key="2">
    <citation type="submission" date="2019-07" db="EMBL/GenBank/DDBJ databases">
        <title>Whole genome shotgun sequence of Myxococcus fulvus NBRC 100333.</title>
        <authorList>
            <person name="Hosoyama A."/>
            <person name="Uohara A."/>
            <person name="Ohji S."/>
            <person name="Ichikawa N."/>
        </authorList>
    </citation>
    <scope>NUCLEOTIDE SEQUENCE [LARGE SCALE GENOMIC DNA]</scope>
    <source>
        <strain evidence="9 12">NBRC 100333</strain>
    </source>
</reference>
<dbReference type="CDD" id="cd06173">
    <property type="entry name" value="MFS_MefA_like"/>
    <property type="match status" value="1"/>
</dbReference>
<proteinExistence type="predicted"/>
<comment type="caution">
    <text evidence="9">The sequence shown here is derived from an EMBL/GenBank/DDBJ whole genome shotgun (WGS) entry which is preliminary data.</text>
</comment>
<gene>
    <name evidence="9" type="primary">tetV</name>
    <name evidence="9" type="ORF">MFU01_39590</name>
    <name evidence="10" type="ORF">SAMN05443572_10841</name>
</gene>
<dbReference type="Proteomes" id="UP000321514">
    <property type="component" value="Unassembled WGS sequence"/>
</dbReference>
<feature type="domain" description="Major facilitator superfamily (MFS) profile" evidence="8">
    <location>
        <begin position="28"/>
        <end position="415"/>
    </location>
</feature>